<dbReference type="EC" id="6.3.5.4" evidence="3"/>
<name>A0A7W9ZIY1_NOVIT</name>
<dbReference type="EMBL" id="JACIIX010000021">
    <property type="protein sequence ID" value="MBB6212335.1"/>
    <property type="molecule type" value="Genomic_DNA"/>
</dbReference>
<keyword evidence="10" id="KW-0436">Ligase</keyword>
<evidence type="ECO:0000256" key="2">
    <source>
        <dbReference type="ARBA" id="ARBA00005752"/>
    </source>
</evidence>
<dbReference type="InterPro" id="IPR014729">
    <property type="entry name" value="Rossmann-like_a/b/a_fold"/>
</dbReference>
<evidence type="ECO:0000256" key="4">
    <source>
        <dbReference type="ARBA" id="ARBA00022741"/>
    </source>
</evidence>
<comment type="catalytic activity">
    <reaction evidence="6">
        <text>L-aspartate + L-glutamine + ATP + H2O = L-asparagine + L-glutamate + AMP + diphosphate + H(+)</text>
        <dbReference type="Rhea" id="RHEA:12228"/>
        <dbReference type="ChEBI" id="CHEBI:15377"/>
        <dbReference type="ChEBI" id="CHEBI:15378"/>
        <dbReference type="ChEBI" id="CHEBI:29985"/>
        <dbReference type="ChEBI" id="CHEBI:29991"/>
        <dbReference type="ChEBI" id="CHEBI:30616"/>
        <dbReference type="ChEBI" id="CHEBI:33019"/>
        <dbReference type="ChEBI" id="CHEBI:58048"/>
        <dbReference type="ChEBI" id="CHEBI:58359"/>
        <dbReference type="ChEBI" id="CHEBI:456215"/>
        <dbReference type="EC" id="6.3.5.4"/>
    </reaction>
</comment>
<keyword evidence="4 7" id="KW-0547">Nucleotide-binding</keyword>
<dbReference type="Gene3D" id="3.40.50.620">
    <property type="entry name" value="HUPs"/>
    <property type="match status" value="2"/>
</dbReference>
<feature type="domain" description="Asparagine synthetase" evidence="8">
    <location>
        <begin position="414"/>
        <end position="534"/>
    </location>
</feature>
<protein>
    <recommendedName>
        <fullName evidence="3">asparagine synthase (glutamine-hydrolyzing)</fullName>
        <ecNumber evidence="3">6.3.5.4</ecNumber>
    </recommendedName>
</protein>
<dbReference type="InterPro" id="IPR029055">
    <property type="entry name" value="Ntn_hydrolases_N"/>
</dbReference>
<dbReference type="GO" id="GO:0005524">
    <property type="term" value="F:ATP binding"/>
    <property type="evidence" value="ECO:0007669"/>
    <property type="project" value="UniProtKB-KW"/>
</dbReference>
<dbReference type="InterPro" id="IPR006426">
    <property type="entry name" value="Asn_synth_AEB"/>
</dbReference>
<evidence type="ECO:0000256" key="6">
    <source>
        <dbReference type="ARBA" id="ARBA00048741"/>
    </source>
</evidence>
<evidence type="ECO:0000256" key="7">
    <source>
        <dbReference type="PIRSR" id="PIRSR001589-2"/>
    </source>
</evidence>
<comment type="similarity">
    <text evidence="2">Belongs to the asparagine synthetase family.</text>
</comment>
<dbReference type="Proteomes" id="UP000544872">
    <property type="component" value="Unassembled WGS sequence"/>
</dbReference>
<dbReference type="Pfam" id="PF00733">
    <property type="entry name" value="Asn_synthase"/>
    <property type="match status" value="2"/>
</dbReference>
<dbReference type="Gene3D" id="3.60.20.10">
    <property type="entry name" value="Glutamine Phosphoribosylpyrophosphate, subunit 1, domain 1"/>
    <property type="match status" value="1"/>
</dbReference>
<dbReference type="PANTHER" id="PTHR43284">
    <property type="entry name" value="ASPARAGINE SYNTHETASE (GLUTAMINE-HYDROLYZING)"/>
    <property type="match status" value="1"/>
</dbReference>
<gene>
    <name evidence="10" type="ORF">FHS48_003785</name>
</gene>
<comment type="caution">
    <text evidence="10">The sequence shown here is derived from an EMBL/GenBank/DDBJ whole genome shotgun (WGS) entry which is preliminary data.</text>
</comment>
<proteinExistence type="inferred from homology"/>
<dbReference type="PANTHER" id="PTHR43284:SF1">
    <property type="entry name" value="ASPARAGINE SYNTHETASE"/>
    <property type="match status" value="1"/>
</dbReference>
<evidence type="ECO:0000256" key="1">
    <source>
        <dbReference type="ARBA" id="ARBA00005187"/>
    </source>
</evidence>
<evidence type="ECO:0000313" key="10">
    <source>
        <dbReference type="EMBL" id="MBB6212335.1"/>
    </source>
</evidence>
<accession>A0A7W9ZIY1</accession>
<dbReference type="InterPro" id="IPR001962">
    <property type="entry name" value="Asn_synthase"/>
</dbReference>
<feature type="domain" description="Asparagine synthetase" evidence="8">
    <location>
        <begin position="156"/>
        <end position="231"/>
    </location>
</feature>
<organism evidence="10 11">
    <name type="scientific">Novispirillum itersonii</name>
    <name type="common">Aquaspirillum itersonii</name>
    <dbReference type="NCBI Taxonomy" id="189"/>
    <lineage>
        <taxon>Bacteria</taxon>
        <taxon>Pseudomonadati</taxon>
        <taxon>Pseudomonadota</taxon>
        <taxon>Alphaproteobacteria</taxon>
        <taxon>Rhodospirillales</taxon>
        <taxon>Novispirillaceae</taxon>
        <taxon>Novispirillum</taxon>
    </lineage>
</organism>
<dbReference type="InterPro" id="IPR051786">
    <property type="entry name" value="ASN_synthetase/amidase"/>
</dbReference>
<dbReference type="Pfam" id="PF13537">
    <property type="entry name" value="GATase_7"/>
    <property type="match status" value="1"/>
</dbReference>
<feature type="domain" description="Glutamine amidotransferase type-2" evidence="9">
    <location>
        <begin position="14"/>
        <end position="81"/>
    </location>
</feature>
<evidence type="ECO:0000256" key="5">
    <source>
        <dbReference type="ARBA" id="ARBA00022840"/>
    </source>
</evidence>
<dbReference type="GO" id="GO:0004066">
    <property type="term" value="F:asparagine synthase (glutamine-hydrolyzing) activity"/>
    <property type="evidence" value="ECO:0007669"/>
    <property type="project" value="UniProtKB-EC"/>
</dbReference>
<dbReference type="InterPro" id="IPR017932">
    <property type="entry name" value="GATase_2_dom"/>
</dbReference>
<feature type="binding site" evidence="7">
    <location>
        <position position="15"/>
    </location>
    <ligand>
        <name>L-glutamine</name>
        <dbReference type="ChEBI" id="CHEBI:58359"/>
    </ligand>
</feature>
<keyword evidence="11" id="KW-1185">Reference proteome</keyword>
<dbReference type="GO" id="GO:0005829">
    <property type="term" value="C:cytosol"/>
    <property type="evidence" value="ECO:0007669"/>
    <property type="project" value="TreeGrafter"/>
</dbReference>
<dbReference type="SUPFAM" id="SSF56235">
    <property type="entry name" value="N-terminal nucleophile aminohydrolases (Ntn hydrolases)"/>
    <property type="match status" value="1"/>
</dbReference>
<comment type="pathway">
    <text evidence="1">Amino-acid biosynthesis; L-asparagine biosynthesis; L-asparagine from L-aspartate (L-Gln route): step 1/1.</text>
</comment>
<dbReference type="GO" id="GO:0006529">
    <property type="term" value="P:asparagine biosynthetic process"/>
    <property type="evidence" value="ECO:0007669"/>
    <property type="project" value="InterPro"/>
</dbReference>
<reference evidence="10 11" key="1">
    <citation type="submission" date="2020-08" db="EMBL/GenBank/DDBJ databases">
        <title>Genomic Encyclopedia of Type Strains, Phase IV (KMG-IV): sequencing the most valuable type-strain genomes for metagenomic binning, comparative biology and taxonomic classification.</title>
        <authorList>
            <person name="Goeker M."/>
        </authorList>
    </citation>
    <scope>NUCLEOTIDE SEQUENCE [LARGE SCALE GENOMIC DNA]</scope>
    <source>
        <strain evidence="10 11">DSM 11590</strain>
    </source>
</reference>
<evidence type="ECO:0000259" key="9">
    <source>
        <dbReference type="Pfam" id="PF13537"/>
    </source>
</evidence>
<evidence type="ECO:0000256" key="3">
    <source>
        <dbReference type="ARBA" id="ARBA00012737"/>
    </source>
</evidence>
<evidence type="ECO:0000313" key="11">
    <source>
        <dbReference type="Proteomes" id="UP000544872"/>
    </source>
</evidence>
<dbReference type="SUPFAM" id="SSF52402">
    <property type="entry name" value="Adenine nucleotide alpha hydrolases-like"/>
    <property type="match status" value="1"/>
</dbReference>
<evidence type="ECO:0000259" key="8">
    <source>
        <dbReference type="Pfam" id="PF00733"/>
    </source>
</evidence>
<dbReference type="AlphaFoldDB" id="A0A7W9ZIY1"/>
<dbReference type="PIRSF" id="PIRSF001589">
    <property type="entry name" value="Asn_synthetase_glu-h"/>
    <property type="match status" value="1"/>
</dbReference>
<keyword evidence="5 7" id="KW-0067">ATP-binding</keyword>
<sequence>MATALDLPGGHDLTDTELAARAVEKWGSGTPGRLLGDFALAVWFGDERRLLLAGDAMGMRTVYYWRGCDRLLFATSLRDLLALPGVPREVDEVFVADHLAMNYGDDEATFYRSIRKVRPGTCVLMTADADECRVFHQFDPDRRIKLGTDQDYVDRARELLDQAVADRMRGETVAIMGSGGLDSACLAVSARRHAPSVPFLTAVPEPGLPLAPGDGIADERPYVEALAAAFPGLRPEFLPPHPEADWTPENWALTSAGAAPYRMATHITWLNGPARRAVALGATSYLTGAVGNLSLTWDGLRGLPTLLRQGHWFRLARELALTSRGHPRRMASLAWHSLVRPFLGAKRFSELDLLPACGLSEETLRRFGMAERLRQRGNDPSFLLSPDSRRFRIAAICRNRSRRPDGMNSLRSFQGIGNSAPLADLRLVEFCLAIPEDQYLRDGTTRWLSRRLLRTAGVPAMITENRRRGYQHPEWFAHLSRMRPTLPDQLERLRRSPTASRLIDLDRLERVLAKWPENAVAAEADRVGLQVMLQEALHVGAYIAWVEGTN</sequence>